<organism evidence="1 2">
    <name type="scientific">Dendrobium chrysotoxum</name>
    <name type="common">Orchid</name>
    <dbReference type="NCBI Taxonomy" id="161865"/>
    <lineage>
        <taxon>Eukaryota</taxon>
        <taxon>Viridiplantae</taxon>
        <taxon>Streptophyta</taxon>
        <taxon>Embryophyta</taxon>
        <taxon>Tracheophyta</taxon>
        <taxon>Spermatophyta</taxon>
        <taxon>Magnoliopsida</taxon>
        <taxon>Liliopsida</taxon>
        <taxon>Asparagales</taxon>
        <taxon>Orchidaceae</taxon>
        <taxon>Epidendroideae</taxon>
        <taxon>Malaxideae</taxon>
        <taxon>Dendrobiinae</taxon>
        <taxon>Dendrobium</taxon>
    </lineage>
</organism>
<protein>
    <submittedName>
        <fullName evidence="1">Uncharacterized protein</fullName>
    </submittedName>
</protein>
<keyword evidence="2" id="KW-1185">Reference proteome</keyword>
<proteinExistence type="predicted"/>
<gene>
    <name evidence="1" type="ORF">IEQ34_020519</name>
</gene>
<reference evidence="1 2" key="1">
    <citation type="journal article" date="2021" name="Hortic Res">
        <title>Chromosome-scale assembly of the Dendrobium chrysotoxum genome enhances the understanding of orchid evolution.</title>
        <authorList>
            <person name="Zhang Y."/>
            <person name="Zhang G.Q."/>
            <person name="Zhang D."/>
            <person name="Liu X.D."/>
            <person name="Xu X.Y."/>
            <person name="Sun W.H."/>
            <person name="Yu X."/>
            <person name="Zhu X."/>
            <person name="Wang Z.W."/>
            <person name="Zhao X."/>
            <person name="Zhong W.Y."/>
            <person name="Chen H."/>
            <person name="Yin W.L."/>
            <person name="Huang T."/>
            <person name="Niu S.C."/>
            <person name="Liu Z.J."/>
        </authorList>
    </citation>
    <scope>NUCLEOTIDE SEQUENCE [LARGE SCALE GENOMIC DNA]</scope>
    <source>
        <strain evidence="1">Lindl</strain>
    </source>
</reference>
<evidence type="ECO:0000313" key="1">
    <source>
        <dbReference type="EMBL" id="KAH0449827.1"/>
    </source>
</evidence>
<accession>A0AAV7G2A6</accession>
<dbReference type="AlphaFoldDB" id="A0AAV7G2A6"/>
<dbReference type="EMBL" id="JAGFBR010000018">
    <property type="protein sequence ID" value="KAH0449827.1"/>
    <property type="molecule type" value="Genomic_DNA"/>
</dbReference>
<dbReference type="Proteomes" id="UP000775213">
    <property type="component" value="Unassembled WGS sequence"/>
</dbReference>
<sequence>MMINQLLKDQKVSGEKIVFLKADNKRLQNLITGKETALSRVESRSRSLRVINDFKKSIAFKTIIKDHIQEACNHIYNAEVKALE</sequence>
<evidence type="ECO:0000313" key="2">
    <source>
        <dbReference type="Proteomes" id="UP000775213"/>
    </source>
</evidence>
<comment type="caution">
    <text evidence="1">The sequence shown here is derived from an EMBL/GenBank/DDBJ whole genome shotgun (WGS) entry which is preliminary data.</text>
</comment>
<name>A0AAV7G2A6_DENCH</name>